<gene>
    <name evidence="2" type="primary">tssA</name>
    <name evidence="2" type="ORF">E0H85_09805</name>
</gene>
<evidence type="ECO:0000259" key="1">
    <source>
        <dbReference type="Pfam" id="PF06812"/>
    </source>
</evidence>
<dbReference type="Proteomes" id="UP000291380">
    <property type="component" value="Unassembled WGS sequence"/>
</dbReference>
<name>A0A4R0ELG0_9GAMM</name>
<dbReference type="InterPro" id="IPR017740">
    <property type="entry name" value="TssA-like"/>
</dbReference>
<dbReference type="NCBIfam" id="TIGR03363">
    <property type="entry name" value="VI_chp_8"/>
    <property type="match status" value="1"/>
</dbReference>
<evidence type="ECO:0000313" key="2">
    <source>
        <dbReference type="EMBL" id="TCB58554.1"/>
    </source>
</evidence>
<comment type="caution">
    <text evidence="2">The sequence shown here is derived from an EMBL/GenBank/DDBJ whole genome shotgun (WGS) entry which is preliminary data.</text>
</comment>
<dbReference type="AlphaFoldDB" id="A0A4R0ELG0"/>
<sequence>MSLELEALLKEISDEAPCGIDCSFSNEFHAIKKAKTQDDPLLDQGDWLAEPKQADWGFVNAKATELLTEKTKDIRLYSWLIEAWSNLYGFEGVAKGLELTQCSLSNFWMLLHPQIEEDDLDQRLGLLQGLINQLPVLIKNIPVVNASPFYSLIDYEGLLHQQNLRRKHTEENNEVHSNSSLEQFEQALFNTSKSFQYQNYQTFLEILKQWNILKDVLDGLMGLDAPSFAAIDSQLESIHSNLKKIYKADAFGSQEEDTNKINPESRTKISSESVHSPIEIASTTTTKHPQKFQPQVQNHVANREQAMQVLQDIADYFQANEPHSPVSYMLQKTIKWSQMPLHEWLSQVIKSENPLETVHELLGVQKNNHDTNNNG</sequence>
<dbReference type="Pfam" id="PF06812">
    <property type="entry name" value="ImpA_N"/>
    <property type="match status" value="1"/>
</dbReference>
<accession>A0A4R0ELG0</accession>
<dbReference type="PANTHER" id="PTHR37951:SF1">
    <property type="entry name" value="TYPE VI SECRETION SYSTEM COMPONENT TSSA1"/>
    <property type="match status" value="1"/>
</dbReference>
<proteinExistence type="predicted"/>
<dbReference type="EMBL" id="SJOA01000011">
    <property type="protein sequence ID" value="TCB58554.1"/>
    <property type="molecule type" value="Genomic_DNA"/>
</dbReference>
<feature type="domain" description="ImpA N-terminal" evidence="1">
    <location>
        <begin position="9"/>
        <end position="131"/>
    </location>
</feature>
<dbReference type="InterPro" id="IPR010657">
    <property type="entry name" value="ImpA_N"/>
</dbReference>
<dbReference type="RefSeq" id="WP_131271390.1">
    <property type="nucleotide sequence ID" value="NZ_SJOA01000011.1"/>
</dbReference>
<reference evidence="2 3" key="1">
    <citation type="submission" date="2019-02" db="EMBL/GenBank/DDBJ databases">
        <title>High diversity of culturable Acinetobacter species in natural soil and water ecosystems.</title>
        <authorList>
            <person name="Radolfova-Krizova L."/>
            <person name="Nemec A."/>
        </authorList>
    </citation>
    <scope>NUCLEOTIDE SEQUENCE [LARGE SCALE GENOMIC DNA]</scope>
    <source>
        <strain evidence="2 3">ANC 4281</strain>
    </source>
</reference>
<evidence type="ECO:0000313" key="3">
    <source>
        <dbReference type="Proteomes" id="UP000291380"/>
    </source>
</evidence>
<organism evidence="2 3">
    <name type="scientific">Acinetobacter terrae</name>
    <dbReference type="NCBI Taxonomy" id="2731247"/>
    <lineage>
        <taxon>Bacteria</taxon>
        <taxon>Pseudomonadati</taxon>
        <taxon>Pseudomonadota</taxon>
        <taxon>Gammaproteobacteria</taxon>
        <taxon>Moraxellales</taxon>
        <taxon>Moraxellaceae</taxon>
        <taxon>Acinetobacter</taxon>
        <taxon>Acinetobacter Taxon 24</taxon>
    </lineage>
</organism>
<dbReference type="PANTHER" id="PTHR37951">
    <property type="entry name" value="CYTOPLASMIC PROTEIN-RELATED"/>
    <property type="match status" value="1"/>
</dbReference>
<protein>
    <submittedName>
        <fullName evidence="2">Type VI secretion system protein TssA</fullName>
    </submittedName>
</protein>
<dbReference type="OrthoDB" id="9771118at2"/>